<proteinExistence type="predicted"/>
<evidence type="ECO:0000313" key="2">
    <source>
        <dbReference type="EMBL" id="MBC8335102.1"/>
    </source>
</evidence>
<evidence type="ECO:0000259" key="1">
    <source>
        <dbReference type="Pfam" id="PF03190"/>
    </source>
</evidence>
<dbReference type="InterPro" id="IPR012341">
    <property type="entry name" value="6hp_glycosidase-like_sf"/>
</dbReference>
<reference evidence="2 3" key="1">
    <citation type="submission" date="2020-08" db="EMBL/GenBank/DDBJ databases">
        <title>Bridging the membrane lipid divide: bacteria of the FCB group superphylum have the potential to synthesize archaeal ether lipids.</title>
        <authorList>
            <person name="Villanueva L."/>
            <person name="Von Meijenfeldt F.A.B."/>
            <person name="Westbye A.B."/>
            <person name="Yadav S."/>
            <person name="Hopmans E.C."/>
            <person name="Dutilh B.E."/>
            <person name="Sinninghe Damste J.S."/>
        </authorList>
    </citation>
    <scope>NUCLEOTIDE SEQUENCE [LARGE SCALE GENOMIC DNA]</scope>
    <source>
        <strain evidence="2">NIOZ-UU36</strain>
    </source>
</reference>
<dbReference type="SUPFAM" id="SSF48208">
    <property type="entry name" value="Six-hairpin glycosidases"/>
    <property type="match status" value="1"/>
</dbReference>
<dbReference type="InterPro" id="IPR004879">
    <property type="entry name" value="Ssp411-like_TRX"/>
</dbReference>
<dbReference type="CDD" id="cd02955">
    <property type="entry name" value="SSP411"/>
    <property type="match status" value="1"/>
</dbReference>
<gene>
    <name evidence="2" type="ORF">H8E29_07555</name>
</gene>
<comment type="caution">
    <text evidence="2">The sequence shown here is derived from an EMBL/GenBank/DDBJ whole genome shotgun (WGS) entry which is preliminary data.</text>
</comment>
<dbReference type="PANTHER" id="PTHR42899">
    <property type="entry name" value="SPERMATOGENESIS-ASSOCIATED PROTEIN 20"/>
    <property type="match status" value="1"/>
</dbReference>
<dbReference type="Gene3D" id="1.50.10.10">
    <property type="match status" value="2"/>
</dbReference>
<dbReference type="Proteomes" id="UP000614469">
    <property type="component" value="Unassembled WGS sequence"/>
</dbReference>
<sequence length="677" mass="76284">MNLLSKSASPYLLQHAENPVHWHEWNDESISKAKAEDKPIFLSIGYAACHWCHVMAHESFEDEETAAIMNKYFINIKVDREERPDIDSIYMKAVVALTQQGGWPMSVFLTPDLKPFYGGTYFPPEPRYQMPSFQQVLNGVAASWHDDRAQIDSVGDQLTRQIQTEAGMTSNQKSIAPEQVQTARERLTEVYDWQDGGWGAAPKFPQAMTIDFLLRDTEAHAEKSPALHALDAMARGGIYDVVGGGFARYSTDAKWFLPHFEKMAYDNALLARAYLHAWQITGKPHYRQICEETLSFFSREMRDEQGGFYSSLDADSEGVEGKFYVWTKEELVSVLKDDYTLFEAAYGITPQGNWEGKIVLQRTLDDKTLAARFALAPEEIPIKLAQCHQELLVVRDKRIRPGTDDKVLTEWNGLMLIAYAEAARVLDNGHYLDIAQKNANFLLTALRPDGELRRAWRKGRVGSEVFLADYAALILGLLELYQTDFDNRWFVAAQELADEMIGKFSDPEGGFFDTTNEAAKKSDLPIRPKELQDNAIPSGNALAVEALLKLDAFTGNADYRQRAEESLGLVSEFVTMYPSSFAQWLSGTDFAFQQIKQIAIIGDLDSDGTQALIEETRLKYRPNTVIAATPHPIPEEAPALLNNRTLKNDLPTAYVCEGFACKFPVNTLEELRGQLDH</sequence>
<dbReference type="PIRSF" id="PIRSF006402">
    <property type="entry name" value="UCP006402_thioredoxin"/>
    <property type="match status" value="1"/>
</dbReference>
<dbReference type="InterPro" id="IPR024705">
    <property type="entry name" value="Ssp411"/>
</dbReference>
<dbReference type="GO" id="GO:0005975">
    <property type="term" value="P:carbohydrate metabolic process"/>
    <property type="evidence" value="ECO:0007669"/>
    <property type="project" value="InterPro"/>
</dbReference>
<feature type="domain" description="Spermatogenesis-associated protein 20-like TRX" evidence="1">
    <location>
        <begin position="2"/>
        <end position="162"/>
    </location>
</feature>
<dbReference type="InterPro" id="IPR036249">
    <property type="entry name" value="Thioredoxin-like_sf"/>
</dbReference>
<organism evidence="2 3">
    <name type="scientific">Candidatus Desulfolinea nitratireducens</name>
    <dbReference type="NCBI Taxonomy" id="2841698"/>
    <lineage>
        <taxon>Bacteria</taxon>
        <taxon>Bacillati</taxon>
        <taxon>Chloroflexota</taxon>
        <taxon>Anaerolineae</taxon>
        <taxon>Anaerolineales</taxon>
        <taxon>Anaerolineales incertae sedis</taxon>
        <taxon>Candidatus Desulfolinea</taxon>
    </lineage>
</organism>
<dbReference type="PANTHER" id="PTHR42899:SF1">
    <property type="entry name" value="SPERMATOGENESIS-ASSOCIATED PROTEIN 20"/>
    <property type="match status" value="1"/>
</dbReference>
<dbReference type="EMBL" id="JACNJN010000091">
    <property type="protein sequence ID" value="MBC8335102.1"/>
    <property type="molecule type" value="Genomic_DNA"/>
</dbReference>
<evidence type="ECO:0000313" key="3">
    <source>
        <dbReference type="Proteomes" id="UP000614469"/>
    </source>
</evidence>
<accession>A0A8J6NJS4</accession>
<name>A0A8J6NJS4_9CHLR</name>
<dbReference type="InterPro" id="IPR008928">
    <property type="entry name" value="6-hairpin_glycosidase_sf"/>
</dbReference>
<dbReference type="Gene3D" id="3.40.30.10">
    <property type="entry name" value="Glutaredoxin"/>
    <property type="match status" value="1"/>
</dbReference>
<dbReference type="AlphaFoldDB" id="A0A8J6NJS4"/>
<dbReference type="Pfam" id="PF03190">
    <property type="entry name" value="Thioredox_DsbH"/>
    <property type="match status" value="1"/>
</dbReference>
<protein>
    <submittedName>
        <fullName evidence="2">Thioredoxin domain-containing protein</fullName>
    </submittedName>
</protein>
<dbReference type="SUPFAM" id="SSF52833">
    <property type="entry name" value="Thioredoxin-like"/>
    <property type="match status" value="1"/>
</dbReference>